<keyword evidence="4" id="KW-1185">Reference proteome</keyword>
<gene>
    <name evidence="2" type="ORF">HKX39_05305</name>
    <name evidence="3" type="ORF">HKX39_05315</name>
</gene>
<sequence>MPRSSYYAAKHPSESMRRDEQKAQWIAQIQQACFYTIGRRRMGVLLEQAQGLKLGQSQIGRLMKAFELNAKIRQQRKTYQKSCRVQTQGLAANVLNRDFSSASPRSKLVADVTYVPYYEDNQWHWGYLSLILDLYDRSIVAWCYGKQHNQQLALKTLKILSFKGVAPHALLHSDQGKLVRIFWTQRSPTYEDISIY</sequence>
<dbReference type="Pfam" id="PF00665">
    <property type="entry name" value="rve"/>
    <property type="match status" value="1"/>
</dbReference>
<dbReference type="PROSITE" id="PS50994">
    <property type="entry name" value="INTEGRASE"/>
    <property type="match status" value="1"/>
</dbReference>
<comment type="caution">
    <text evidence="2">The sequence shown here is derived from an EMBL/GenBank/DDBJ whole genome shotgun (WGS) entry which is preliminary data.</text>
</comment>
<dbReference type="InterPro" id="IPR001584">
    <property type="entry name" value="Integrase_cat-core"/>
</dbReference>
<reference evidence="2 4" key="1">
    <citation type="submission" date="2020-05" db="EMBL/GenBank/DDBJ databases">
        <authorList>
            <person name="Niu N."/>
        </authorList>
    </citation>
    <scope>NUCLEOTIDE SEQUENCE [LARGE SCALE GENOMIC DNA]</scope>
    <source>
        <strain evidence="2 4">3340-03</strain>
    </source>
</reference>
<dbReference type="AlphaFoldDB" id="A0A849P4N4"/>
<name>A0A849P4N4_9BURK</name>
<proteinExistence type="predicted"/>
<dbReference type="SUPFAM" id="SSF53098">
    <property type="entry name" value="Ribonuclease H-like"/>
    <property type="match status" value="1"/>
</dbReference>
<dbReference type="EMBL" id="JABGBN010000002">
    <property type="protein sequence ID" value="NOL51591.1"/>
    <property type="molecule type" value="Genomic_DNA"/>
</dbReference>
<dbReference type="EMBL" id="JABGBN010000002">
    <property type="protein sequence ID" value="NOL51593.1"/>
    <property type="molecule type" value="Genomic_DNA"/>
</dbReference>
<evidence type="ECO:0000313" key="2">
    <source>
        <dbReference type="EMBL" id="NOL51591.1"/>
    </source>
</evidence>
<evidence type="ECO:0000313" key="3">
    <source>
        <dbReference type="EMBL" id="NOL51593.1"/>
    </source>
</evidence>
<dbReference type="Proteomes" id="UP000537862">
    <property type="component" value="Unassembled WGS sequence"/>
</dbReference>
<evidence type="ECO:0000259" key="1">
    <source>
        <dbReference type="PROSITE" id="PS50994"/>
    </source>
</evidence>
<protein>
    <recommendedName>
        <fullName evidence="1">Integrase catalytic domain-containing protein</fullName>
    </recommendedName>
</protein>
<dbReference type="InterPro" id="IPR012337">
    <property type="entry name" value="RNaseH-like_sf"/>
</dbReference>
<organism evidence="2 4">
    <name type="scientific">Pelistega suis</name>
    <dbReference type="NCBI Taxonomy" id="1631957"/>
    <lineage>
        <taxon>Bacteria</taxon>
        <taxon>Pseudomonadati</taxon>
        <taxon>Pseudomonadota</taxon>
        <taxon>Betaproteobacteria</taxon>
        <taxon>Burkholderiales</taxon>
        <taxon>Alcaligenaceae</taxon>
        <taxon>Pelistega</taxon>
    </lineage>
</organism>
<dbReference type="InterPro" id="IPR050900">
    <property type="entry name" value="Transposase_IS3/IS150/IS904"/>
</dbReference>
<evidence type="ECO:0000313" key="4">
    <source>
        <dbReference type="Proteomes" id="UP000537862"/>
    </source>
</evidence>
<accession>A0A849P4N4</accession>
<feature type="domain" description="Integrase catalytic" evidence="1">
    <location>
        <begin position="100"/>
        <end position="196"/>
    </location>
</feature>
<dbReference type="GO" id="GO:0015074">
    <property type="term" value="P:DNA integration"/>
    <property type="evidence" value="ECO:0007669"/>
    <property type="project" value="InterPro"/>
</dbReference>
<dbReference type="PANTHER" id="PTHR46889">
    <property type="entry name" value="TRANSPOSASE INSF FOR INSERTION SEQUENCE IS3B-RELATED"/>
    <property type="match status" value="1"/>
</dbReference>
<dbReference type="RefSeq" id="WP_171680254.1">
    <property type="nucleotide sequence ID" value="NZ_JABGBN010000002.1"/>
</dbReference>
<dbReference type="PANTHER" id="PTHR46889:SF4">
    <property type="entry name" value="TRANSPOSASE INSO FOR INSERTION SEQUENCE ELEMENT IS911B-RELATED"/>
    <property type="match status" value="1"/>
</dbReference>